<dbReference type="EMBL" id="CP049742">
    <property type="protein sequence ID" value="QPC47569.1"/>
    <property type="molecule type" value="Genomic_DNA"/>
</dbReference>
<evidence type="ECO:0000256" key="6">
    <source>
        <dbReference type="PROSITE-ProRule" id="PRU01373"/>
    </source>
</evidence>
<feature type="domain" description="L,D-TPase catalytic" evidence="7">
    <location>
        <begin position="48"/>
        <end position="222"/>
    </location>
</feature>
<dbReference type="GO" id="GO:0071555">
    <property type="term" value="P:cell wall organization"/>
    <property type="evidence" value="ECO:0007669"/>
    <property type="project" value="UniProtKB-UniRule"/>
</dbReference>
<keyword evidence="2" id="KW-0808">Transferase</keyword>
<dbReference type="GO" id="GO:0009252">
    <property type="term" value="P:peptidoglycan biosynthetic process"/>
    <property type="evidence" value="ECO:0007669"/>
    <property type="project" value="UniProtKB-UniPathway"/>
</dbReference>
<dbReference type="CDD" id="cd16913">
    <property type="entry name" value="YkuD_like"/>
    <property type="match status" value="1"/>
</dbReference>
<dbReference type="UniPathway" id="UPA00219"/>
<evidence type="ECO:0000256" key="2">
    <source>
        <dbReference type="ARBA" id="ARBA00022679"/>
    </source>
</evidence>
<sequence>MKLIHKVIPMLLVMFFSISLEVSASYKSSLYKVLYTSKDIEQVIVVRNTGPAENFKAIVSLYEKERSHWIGKVSYQGVIGKGGFTPSKKEGDTKTPIGKYSIGMAFGYAEKPSTMTWTYTKVGKNDYWIDDPVSSDYNQWMYESGDPHKKWKSFERMNHPLYKYALVINHNRNPVIPNGGSAIFLHVWRDENSSTIGCVALEEKNVVDLLKRLDPNRRVVIVMGSETDIISALK</sequence>
<dbReference type="GO" id="GO:0016740">
    <property type="term" value="F:transferase activity"/>
    <property type="evidence" value="ECO:0007669"/>
    <property type="project" value="UniProtKB-KW"/>
</dbReference>
<dbReference type="Pfam" id="PF03734">
    <property type="entry name" value="YkuD"/>
    <property type="match status" value="1"/>
</dbReference>
<dbReference type="AlphaFoldDB" id="A0A7S8HG34"/>
<accession>A0A7S8HG34</accession>
<dbReference type="SUPFAM" id="SSF141523">
    <property type="entry name" value="L,D-transpeptidase catalytic domain-like"/>
    <property type="match status" value="1"/>
</dbReference>
<evidence type="ECO:0000256" key="5">
    <source>
        <dbReference type="ARBA" id="ARBA00023316"/>
    </source>
</evidence>
<keyword evidence="4 6" id="KW-0573">Peptidoglycan synthesis</keyword>
<keyword evidence="5 6" id="KW-0961">Cell wall biogenesis/degradation</keyword>
<evidence type="ECO:0000313" key="8">
    <source>
        <dbReference type="EMBL" id="QPC47569.1"/>
    </source>
</evidence>
<evidence type="ECO:0000313" key="9">
    <source>
        <dbReference type="Proteomes" id="UP000593626"/>
    </source>
</evidence>
<comment type="pathway">
    <text evidence="1 6">Cell wall biogenesis; peptidoglycan biosynthesis.</text>
</comment>
<keyword evidence="3 6" id="KW-0133">Cell shape</keyword>
<evidence type="ECO:0000259" key="7">
    <source>
        <dbReference type="PROSITE" id="PS52029"/>
    </source>
</evidence>
<reference evidence="8 9" key="1">
    <citation type="submission" date="2019-07" db="EMBL/GenBank/DDBJ databases">
        <title>Genome sequence of 2 isolates from Red Sea Mangroves.</title>
        <authorList>
            <person name="Sefrji F."/>
            <person name="Michoud G."/>
            <person name="Merlino G."/>
            <person name="Daffonchio D."/>
        </authorList>
    </citation>
    <scope>NUCLEOTIDE SEQUENCE [LARGE SCALE GENOMIC DNA]</scope>
    <source>
        <strain evidence="8 9">R1DC41</strain>
    </source>
</reference>
<feature type="active site" description="Proton donor/acceptor" evidence="6">
    <location>
        <position position="186"/>
    </location>
</feature>
<dbReference type="RefSeq" id="WP_239672240.1">
    <property type="nucleotide sequence ID" value="NZ_CP049742.1"/>
</dbReference>
<protein>
    <submittedName>
        <fullName evidence="8">L,D-transpeptidase family protein</fullName>
    </submittedName>
</protein>
<dbReference type="PANTHER" id="PTHR38589:SF1">
    <property type="entry name" value="BLR0621 PROTEIN"/>
    <property type="match status" value="1"/>
</dbReference>
<dbReference type="PROSITE" id="PS52029">
    <property type="entry name" value="LD_TPASE"/>
    <property type="match status" value="1"/>
</dbReference>
<dbReference type="Proteomes" id="UP000593626">
    <property type="component" value="Chromosome"/>
</dbReference>
<gene>
    <name evidence="8" type="ORF">G8O30_11710</name>
</gene>
<evidence type="ECO:0000256" key="4">
    <source>
        <dbReference type="ARBA" id="ARBA00022984"/>
    </source>
</evidence>
<dbReference type="KEGG" id="mcui:G8O30_11710"/>
<dbReference type="PANTHER" id="PTHR38589">
    <property type="entry name" value="BLR0621 PROTEIN"/>
    <property type="match status" value="1"/>
</dbReference>
<organism evidence="8 9">
    <name type="scientific">Mangrovibacillus cuniculi</name>
    <dbReference type="NCBI Taxonomy" id="2593652"/>
    <lineage>
        <taxon>Bacteria</taxon>
        <taxon>Bacillati</taxon>
        <taxon>Bacillota</taxon>
        <taxon>Bacilli</taxon>
        <taxon>Bacillales</taxon>
        <taxon>Bacillaceae</taxon>
        <taxon>Mangrovibacillus</taxon>
    </lineage>
</organism>
<name>A0A7S8HG34_9BACI</name>
<dbReference type="InterPro" id="IPR005490">
    <property type="entry name" value="LD_TPept_cat_dom"/>
</dbReference>
<evidence type="ECO:0000256" key="3">
    <source>
        <dbReference type="ARBA" id="ARBA00022960"/>
    </source>
</evidence>
<proteinExistence type="predicted"/>
<dbReference type="InterPro" id="IPR038063">
    <property type="entry name" value="Transpep_catalytic_dom"/>
</dbReference>
<feature type="active site" description="Nucleophile" evidence="6">
    <location>
        <position position="198"/>
    </location>
</feature>
<keyword evidence="9" id="KW-1185">Reference proteome</keyword>
<dbReference type="GO" id="GO:0008360">
    <property type="term" value="P:regulation of cell shape"/>
    <property type="evidence" value="ECO:0007669"/>
    <property type="project" value="UniProtKB-UniRule"/>
</dbReference>
<evidence type="ECO:0000256" key="1">
    <source>
        <dbReference type="ARBA" id="ARBA00004752"/>
    </source>
</evidence>